<accession>A0A257LWC6</accession>
<comment type="caution">
    <text evidence="1">The sequence shown here is derived from an EMBL/GenBank/DDBJ whole genome shotgun (WGS) entry which is preliminary data.</text>
</comment>
<evidence type="ECO:0000313" key="1">
    <source>
        <dbReference type="EMBL" id="OYV03061.1"/>
    </source>
</evidence>
<dbReference type="EMBL" id="NMUJ01000025">
    <property type="protein sequence ID" value="OYV03061.1"/>
    <property type="molecule type" value="Genomic_DNA"/>
</dbReference>
<organism evidence="1 2">
    <name type="scientific">candidate division WOR-3 bacterium 4484_18</name>
    <dbReference type="NCBI Taxonomy" id="2020626"/>
    <lineage>
        <taxon>Bacteria</taxon>
        <taxon>Bacteria division WOR-3</taxon>
    </lineage>
</organism>
<dbReference type="Gene3D" id="3.20.20.140">
    <property type="entry name" value="Metal-dependent hydrolases"/>
    <property type="match status" value="1"/>
</dbReference>
<dbReference type="SUPFAM" id="SSF51338">
    <property type="entry name" value="Composite domain of metallo-dependent hydrolases"/>
    <property type="match status" value="1"/>
</dbReference>
<dbReference type="PANTHER" id="PTHR43668:SF2">
    <property type="entry name" value="ALLANTOINASE"/>
    <property type="match status" value="1"/>
</dbReference>
<dbReference type="InterPro" id="IPR050138">
    <property type="entry name" value="DHOase/Allantoinase_Hydrolase"/>
</dbReference>
<dbReference type="GO" id="GO:0004038">
    <property type="term" value="F:allantoinase activity"/>
    <property type="evidence" value="ECO:0007669"/>
    <property type="project" value="TreeGrafter"/>
</dbReference>
<name>A0A257LWC6_UNCW3</name>
<protein>
    <submittedName>
        <fullName evidence="1">Uncharacterized protein</fullName>
    </submittedName>
</protein>
<dbReference type="GO" id="GO:0005737">
    <property type="term" value="C:cytoplasm"/>
    <property type="evidence" value="ECO:0007669"/>
    <property type="project" value="TreeGrafter"/>
</dbReference>
<gene>
    <name evidence="1" type="ORF">CGW93_02600</name>
</gene>
<dbReference type="PANTHER" id="PTHR43668">
    <property type="entry name" value="ALLANTOINASE"/>
    <property type="match status" value="1"/>
</dbReference>
<sequence length="74" mass="8346">IAKLTVNPAKILGLDKKWLKEGAPAELVVFDPEAEWVFNTTRSLSRNSPFLGKRLKGKVLYTIVGERVWDFTGE</sequence>
<evidence type="ECO:0000313" key="2">
    <source>
        <dbReference type="Proteomes" id="UP000216312"/>
    </source>
</evidence>
<reference evidence="2" key="1">
    <citation type="submission" date="2017-07" db="EMBL/GenBank/DDBJ databases">
        <title>Novel pathways for hydrocarbon cycling and metabolic interdependencies in hydrothermal sediment communities.</title>
        <authorList>
            <person name="Dombrowski N."/>
            <person name="Seitz K."/>
            <person name="Teske A."/>
            <person name="Baker B."/>
        </authorList>
    </citation>
    <scope>NUCLEOTIDE SEQUENCE [LARGE SCALE GENOMIC DNA]</scope>
</reference>
<dbReference type="Proteomes" id="UP000216312">
    <property type="component" value="Unassembled WGS sequence"/>
</dbReference>
<dbReference type="GO" id="GO:0006145">
    <property type="term" value="P:purine nucleobase catabolic process"/>
    <property type="evidence" value="ECO:0007669"/>
    <property type="project" value="TreeGrafter"/>
</dbReference>
<proteinExistence type="predicted"/>
<feature type="non-terminal residue" evidence="1">
    <location>
        <position position="1"/>
    </location>
</feature>
<dbReference type="AlphaFoldDB" id="A0A257LWC6"/>
<dbReference type="InterPro" id="IPR011059">
    <property type="entry name" value="Metal-dep_hydrolase_composite"/>
</dbReference>